<keyword evidence="8" id="KW-1185">Reference proteome</keyword>
<dbReference type="eggNOG" id="COG1414">
    <property type="taxonomic scope" value="Bacteria"/>
</dbReference>
<accession>B8IIF2</accession>
<keyword evidence="1" id="KW-0805">Transcription regulation</keyword>
<evidence type="ECO:0000256" key="3">
    <source>
        <dbReference type="ARBA" id="ARBA00023163"/>
    </source>
</evidence>
<dbReference type="Gene3D" id="3.30.450.40">
    <property type="match status" value="1"/>
</dbReference>
<dbReference type="STRING" id="460265.Mnod_3080"/>
<dbReference type="AlphaFoldDB" id="B8IIF2"/>
<dbReference type="GO" id="GO:0045892">
    <property type="term" value="P:negative regulation of DNA-templated transcription"/>
    <property type="evidence" value="ECO:0007669"/>
    <property type="project" value="TreeGrafter"/>
</dbReference>
<feature type="region of interest" description="Disordered" evidence="4">
    <location>
        <begin position="1"/>
        <end position="20"/>
    </location>
</feature>
<evidence type="ECO:0000256" key="4">
    <source>
        <dbReference type="SAM" id="MobiDB-lite"/>
    </source>
</evidence>
<dbReference type="PROSITE" id="PS51078">
    <property type="entry name" value="ICLR_ED"/>
    <property type="match status" value="1"/>
</dbReference>
<name>B8IIF2_METNO</name>
<dbReference type="SMART" id="SM00346">
    <property type="entry name" value="HTH_ICLR"/>
    <property type="match status" value="1"/>
</dbReference>
<dbReference type="InterPro" id="IPR014757">
    <property type="entry name" value="Tscrpt_reg_IclR_C"/>
</dbReference>
<reference evidence="7 8" key="1">
    <citation type="submission" date="2009-01" db="EMBL/GenBank/DDBJ databases">
        <title>Complete sequence of chromosome of Methylobacterium nodulans ORS 2060.</title>
        <authorList>
            <consortium name="US DOE Joint Genome Institute"/>
            <person name="Lucas S."/>
            <person name="Copeland A."/>
            <person name="Lapidus A."/>
            <person name="Glavina del Rio T."/>
            <person name="Dalin E."/>
            <person name="Tice H."/>
            <person name="Bruce D."/>
            <person name="Goodwin L."/>
            <person name="Pitluck S."/>
            <person name="Sims D."/>
            <person name="Brettin T."/>
            <person name="Detter J.C."/>
            <person name="Han C."/>
            <person name="Larimer F."/>
            <person name="Land M."/>
            <person name="Hauser L."/>
            <person name="Kyrpides N."/>
            <person name="Ivanova N."/>
            <person name="Marx C.J."/>
            <person name="Richardson P."/>
        </authorList>
    </citation>
    <scope>NUCLEOTIDE SEQUENCE [LARGE SCALE GENOMIC DNA]</scope>
    <source>
        <strain evidence="8">LMG 21967 / CNCM I-2342 / ORS 2060</strain>
    </source>
</reference>
<dbReference type="RefSeq" id="WP_015929692.1">
    <property type="nucleotide sequence ID" value="NC_011894.1"/>
</dbReference>
<dbReference type="InterPro" id="IPR036390">
    <property type="entry name" value="WH_DNA-bd_sf"/>
</dbReference>
<evidence type="ECO:0000259" key="6">
    <source>
        <dbReference type="PROSITE" id="PS51078"/>
    </source>
</evidence>
<keyword evidence="3" id="KW-0804">Transcription</keyword>
<dbReference type="InterPro" id="IPR029016">
    <property type="entry name" value="GAF-like_dom_sf"/>
</dbReference>
<sequence>MEHPRSISARKAVQTTTSAGGAQSLDRAATLLILVGRAGPSGARLADLIAETDLTKPTVHRMLTALVRAGLLDQDPQTRRYHLGPEIYVLGTLASVRFGLHPVSMRALTRLSQESGDSAFLSVAHDVYSICLHREDGPYPIKVHSLEAGDRHPLGVGAGSLALLSALPDREVEQIIAANADILAEKYPRYAGSTLLRLVQETRQNGYALNPGMMLPGSWAIGMVIRGENGRPIGALSIGAIEGRLGEKRQQELKKLLRRETDWVEMRLRQLRHGASRSSGR</sequence>
<dbReference type="PROSITE" id="PS51077">
    <property type="entry name" value="HTH_ICLR"/>
    <property type="match status" value="1"/>
</dbReference>
<dbReference type="GO" id="GO:0003700">
    <property type="term" value="F:DNA-binding transcription factor activity"/>
    <property type="evidence" value="ECO:0007669"/>
    <property type="project" value="TreeGrafter"/>
</dbReference>
<organism evidence="7 8">
    <name type="scientific">Methylobacterium nodulans (strain LMG 21967 / CNCM I-2342 / ORS 2060)</name>
    <dbReference type="NCBI Taxonomy" id="460265"/>
    <lineage>
        <taxon>Bacteria</taxon>
        <taxon>Pseudomonadati</taxon>
        <taxon>Pseudomonadota</taxon>
        <taxon>Alphaproteobacteria</taxon>
        <taxon>Hyphomicrobiales</taxon>
        <taxon>Methylobacteriaceae</taxon>
        <taxon>Methylobacterium</taxon>
    </lineage>
</organism>
<dbReference type="EMBL" id="CP001349">
    <property type="protein sequence ID" value="ACL58021.1"/>
    <property type="molecule type" value="Genomic_DNA"/>
</dbReference>
<dbReference type="OrthoDB" id="9807558at2"/>
<dbReference type="PANTHER" id="PTHR30136">
    <property type="entry name" value="HELIX-TURN-HELIX TRANSCRIPTIONAL REGULATOR, ICLR FAMILY"/>
    <property type="match status" value="1"/>
</dbReference>
<keyword evidence="2" id="KW-0238">DNA-binding</keyword>
<dbReference type="InterPro" id="IPR036388">
    <property type="entry name" value="WH-like_DNA-bd_sf"/>
</dbReference>
<dbReference type="InterPro" id="IPR050707">
    <property type="entry name" value="HTH_MetabolicPath_Reg"/>
</dbReference>
<dbReference type="GO" id="GO:0003677">
    <property type="term" value="F:DNA binding"/>
    <property type="evidence" value="ECO:0007669"/>
    <property type="project" value="UniProtKB-KW"/>
</dbReference>
<dbReference type="SUPFAM" id="SSF55781">
    <property type="entry name" value="GAF domain-like"/>
    <property type="match status" value="1"/>
</dbReference>
<gene>
    <name evidence="7" type="ordered locus">Mnod_3080</name>
</gene>
<feature type="domain" description="HTH iclR-type" evidence="5">
    <location>
        <begin position="22"/>
        <end position="85"/>
    </location>
</feature>
<dbReference type="HOGENOM" id="CLU_062618_4_0_5"/>
<proteinExistence type="predicted"/>
<evidence type="ECO:0000256" key="1">
    <source>
        <dbReference type="ARBA" id="ARBA00023015"/>
    </source>
</evidence>
<dbReference type="PANTHER" id="PTHR30136:SF39">
    <property type="entry name" value="TRANSCRIPTIONAL REGULATORY PROTEIN"/>
    <property type="match status" value="1"/>
</dbReference>
<protein>
    <submittedName>
        <fullName evidence="7">Transcriptional regulator, IclR family</fullName>
    </submittedName>
</protein>
<feature type="domain" description="IclR-ED" evidence="6">
    <location>
        <begin position="86"/>
        <end position="270"/>
    </location>
</feature>
<evidence type="ECO:0000313" key="7">
    <source>
        <dbReference type="EMBL" id="ACL58021.1"/>
    </source>
</evidence>
<evidence type="ECO:0000256" key="2">
    <source>
        <dbReference type="ARBA" id="ARBA00023125"/>
    </source>
</evidence>
<dbReference type="Proteomes" id="UP000008207">
    <property type="component" value="Chromosome"/>
</dbReference>
<dbReference type="Gene3D" id="1.10.10.10">
    <property type="entry name" value="Winged helix-like DNA-binding domain superfamily/Winged helix DNA-binding domain"/>
    <property type="match status" value="1"/>
</dbReference>
<evidence type="ECO:0000313" key="8">
    <source>
        <dbReference type="Proteomes" id="UP000008207"/>
    </source>
</evidence>
<dbReference type="SUPFAM" id="SSF46785">
    <property type="entry name" value="Winged helix' DNA-binding domain"/>
    <property type="match status" value="1"/>
</dbReference>
<dbReference type="Pfam" id="PF01614">
    <property type="entry name" value="IclR_C"/>
    <property type="match status" value="1"/>
</dbReference>
<dbReference type="KEGG" id="mno:Mnod_3080"/>
<dbReference type="Pfam" id="PF09339">
    <property type="entry name" value="HTH_IclR"/>
    <property type="match status" value="1"/>
</dbReference>
<evidence type="ECO:0000259" key="5">
    <source>
        <dbReference type="PROSITE" id="PS51077"/>
    </source>
</evidence>
<dbReference type="InterPro" id="IPR005471">
    <property type="entry name" value="Tscrpt_reg_IclR_N"/>
</dbReference>